<dbReference type="EMBL" id="UGYW01000002">
    <property type="protein sequence ID" value="SUJ24262.1"/>
    <property type="molecule type" value="Genomic_DNA"/>
</dbReference>
<organism evidence="2 3">
    <name type="scientific">Sphingobacterium spiritivorum</name>
    <name type="common">Flavobacterium spiritivorum</name>
    <dbReference type="NCBI Taxonomy" id="258"/>
    <lineage>
        <taxon>Bacteria</taxon>
        <taxon>Pseudomonadati</taxon>
        <taxon>Bacteroidota</taxon>
        <taxon>Sphingobacteriia</taxon>
        <taxon>Sphingobacteriales</taxon>
        <taxon>Sphingobacteriaceae</taxon>
        <taxon>Sphingobacterium</taxon>
    </lineage>
</organism>
<evidence type="ECO:0000313" key="2">
    <source>
        <dbReference type="EMBL" id="SUJ24262.1"/>
    </source>
</evidence>
<name>A0A380CMK4_SPHSI</name>
<dbReference type="NCBIfam" id="TIGR03519">
    <property type="entry name" value="T9SS_PorP_fam"/>
    <property type="match status" value="1"/>
</dbReference>
<protein>
    <submittedName>
        <fullName evidence="2">Bacteroidetes-specific putative membrane protein</fullName>
    </submittedName>
</protein>
<gene>
    <name evidence="2" type="ORF">NCTC11388_03463</name>
</gene>
<dbReference type="Pfam" id="PF11751">
    <property type="entry name" value="PorP_SprF"/>
    <property type="match status" value="1"/>
</dbReference>
<dbReference type="Proteomes" id="UP000254893">
    <property type="component" value="Unassembled WGS sequence"/>
</dbReference>
<dbReference type="RefSeq" id="WP_115170932.1">
    <property type="nucleotide sequence ID" value="NZ_UGYW01000002.1"/>
</dbReference>
<proteinExistence type="predicted"/>
<feature type="chain" id="PRO_5016623589" evidence="1">
    <location>
        <begin position="22"/>
        <end position="300"/>
    </location>
</feature>
<accession>A0A380CMK4</accession>
<sequence length="300" mass="33229">MKLKYILSVSALLLFSNLSSGQQYIDPALSGSFGKVLNTSANVLLDKGEGDAMMVYRYQWAGLEGSPKSLWFSGNIGVGNAGIIMGINAKQFRIGVERNTEISASFTKRLQVSESEYLGLGVNLGYTHQQGDFNPLDPGDPAFQNVQYGTLLYGLSATLISPNRYYIGFSMPKAIFGAKDSQYVRQFGRDNTFYLSGGFIIPLNDGFQLRPNLLISYREVTGLLFDASAMFYVHPKIGIGAGYRQRGDLMGMAEFNLGKLRIGYSYQQNLKNKDLNRYITNSTHELGIAIRFGKDNFSIL</sequence>
<feature type="signal peptide" evidence="1">
    <location>
        <begin position="1"/>
        <end position="21"/>
    </location>
</feature>
<evidence type="ECO:0000313" key="3">
    <source>
        <dbReference type="Proteomes" id="UP000254893"/>
    </source>
</evidence>
<reference evidence="2 3" key="1">
    <citation type="submission" date="2018-06" db="EMBL/GenBank/DDBJ databases">
        <authorList>
            <consortium name="Pathogen Informatics"/>
            <person name="Doyle S."/>
        </authorList>
    </citation>
    <scope>NUCLEOTIDE SEQUENCE [LARGE SCALE GENOMIC DNA]</scope>
    <source>
        <strain evidence="2 3">NCTC11388</strain>
    </source>
</reference>
<keyword evidence="1" id="KW-0732">Signal</keyword>
<dbReference type="AlphaFoldDB" id="A0A380CMK4"/>
<evidence type="ECO:0000256" key="1">
    <source>
        <dbReference type="SAM" id="SignalP"/>
    </source>
</evidence>
<dbReference type="InterPro" id="IPR019861">
    <property type="entry name" value="PorP/SprF_Bacteroidetes"/>
</dbReference>